<gene>
    <name evidence="4" type="ORF">H8705_03715</name>
</gene>
<dbReference type="InterPro" id="IPR004995">
    <property type="entry name" value="Spore_Ger"/>
</dbReference>
<organism evidence="4 5">
    <name type="scientific">Youxingia wuxianensis</name>
    <dbReference type="NCBI Taxonomy" id="2763678"/>
    <lineage>
        <taxon>Bacteria</taxon>
        <taxon>Bacillati</taxon>
        <taxon>Bacillota</taxon>
        <taxon>Clostridia</taxon>
        <taxon>Eubacteriales</taxon>
        <taxon>Oscillospiraceae</taxon>
        <taxon>Youxingia</taxon>
    </lineage>
</organism>
<reference evidence="4" key="1">
    <citation type="submission" date="2020-08" db="EMBL/GenBank/DDBJ databases">
        <title>Genome public.</title>
        <authorList>
            <person name="Liu C."/>
            <person name="Sun Q."/>
        </authorList>
    </citation>
    <scope>NUCLEOTIDE SEQUENCE</scope>
    <source>
        <strain evidence="4">NSJ-64</strain>
    </source>
</reference>
<dbReference type="PANTHER" id="PTHR22550:SF5">
    <property type="entry name" value="LEUCINE ZIPPER PROTEIN 4"/>
    <property type="match status" value="1"/>
</dbReference>
<dbReference type="RefSeq" id="WP_262394504.1">
    <property type="nucleotide sequence ID" value="NZ_JACRTD010000002.1"/>
</dbReference>
<proteinExistence type="inferred from homology"/>
<keyword evidence="3" id="KW-1133">Transmembrane helix</keyword>
<evidence type="ECO:0000313" key="4">
    <source>
        <dbReference type="EMBL" id="MBC8584681.1"/>
    </source>
</evidence>
<evidence type="ECO:0000256" key="3">
    <source>
        <dbReference type="SAM" id="Phobius"/>
    </source>
</evidence>
<dbReference type="Proteomes" id="UP000623678">
    <property type="component" value="Unassembled WGS sequence"/>
</dbReference>
<dbReference type="PANTHER" id="PTHR22550">
    <property type="entry name" value="SPORE GERMINATION PROTEIN"/>
    <property type="match status" value="1"/>
</dbReference>
<accession>A0A926ELA3</accession>
<keyword evidence="5" id="KW-1185">Reference proteome</keyword>
<evidence type="ECO:0000313" key="5">
    <source>
        <dbReference type="Proteomes" id="UP000623678"/>
    </source>
</evidence>
<dbReference type="PIRSF" id="PIRSF005690">
    <property type="entry name" value="GerBA"/>
    <property type="match status" value="1"/>
</dbReference>
<comment type="similarity">
    <text evidence="1">Belongs to the GerABKA family.</text>
</comment>
<sequence length="519" mass="57957">MKLFHFIKSKFDAGLSAYEPPQEDPALSKKMGSDLMERVITIRQMFSDSGDLLIREVTISGVKCAVCMCEGMVNTNVFSKMFAQPLTNLTLEQATPQKLLEWVRSQSLLAPDQKEFYTYGEFFRFIMSGFVVILIEQLDMGIAMGIQGFAGRGVDEPATEVNVRGSREGFIEMLRPNMALLRRRIKSPHLIFELFPIGTKSKTDVMLVYMDDVVSPELLREIRYRLSKVKIDVVLETGYLQPFLDSKPVSLFSGVGTTERPDTLCAKIAEGRVGVMLDGTPFALVVPYLFTENFQSFDDYSHRPYFATFIRWLKYTAFLFSVLLPGLYVAIASFHPELFPSSLLFSLVISEENTPFPLMLEAFIIFFIFEMMREAGLRLPRPVGHAVGIVGALVIGDAAVTAGIIGAPMVMVVALTAISSFVVPSLYEPVTFLRFAFILIGGIFGIFGITLGLCAVFVNLCAINPLGVPTTTPATPFSSYAMRDVLFRWGWRTLQKEDLRVQDLKGSNLHMRGGEKDEN</sequence>
<name>A0A926ELA3_9FIRM</name>
<protein>
    <submittedName>
        <fullName evidence="4">Spore germination protein</fullName>
    </submittedName>
</protein>
<feature type="transmembrane region" description="Helical" evidence="3">
    <location>
        <begin position="379"/>
        <end position="396"/>
    </location>
</feature>
<dbReference type="GO" id="GO:0009847">
    <property type="term" value="P:spore germination"/>
    <property type="evidence" value="ECO:0007669"/>
    <property type="project" value="InterPro"/>
</dbReference>
<dbReference type="EMBL" id="JACRTD010000002">
    <property type="protein sequence ID" value="MBC8584681.1"/>
    <property type="molecule type" value="Genomic_DNA"/>
</dbReference>
<keyword evidence="2 3" id="KW-0472">Membrane</keyword>
<feature type="transmembrane region" description="Helical" evidence="3">
    <location>
        <begin position="354"/>
        <end position="372"/>
    </location>
</feature>
<dbReference type="GO" id="GO:0016020">
    <property type="term" value="C:membrane"/>
    <property type="evidence" value="ECO:0007669"/>
    <property type="project" value="InterPro"/>
</dbReference>
<keyword evidence="3" id="KW-0812">Transmembrane</keyword>
<feature type="transmembrane region" description="Helical" evidence="3">
    <location>
        <begin position="435"/>
        <end position="458"/>
    </location>
</feature>
<evidence type="ECO:0000256" key="1">
    <source>
        <dbReference type="ARBA" id="ARBA00005278"/>
    </source>
</evidence>
<dbReference type="Pfam" id="PF03323">
    <property type="entry name" value="GerA"/>
    <property type="match status" value="1"/>
</dbReference>
<dbReference type="InterPro" id="IPR050768">
    <property type="entry name" value="UPF0353/GerABKA_families"/>
</dbReference>
<evidence type="ECO:0000256" key="2">
    <source>
        <dbReference type="ARBA" id="ARBA00023136"/>
    </source>
</evidence>
<feature type="transmembrane region" description="Helical" evidence="3">
    <location>
        <begin position="312"/>
        <end position="334"/>
    </location>
</feature>
<dbReference type="AlphaFoldDB" id="A0A926ELA3"/>
<comment type="caution">
    <text evidence="4">The sequence shown here is derived from an EMBL/GenBank/DDBJ whole genome shotgun (WGS) entry which is preliminary data.</text>
</comment>